<comment type="caution">
    <text evidence="2">The sequence shown here is derived from an EMBL/GenBank/DDBJ whole genome shotgun (WGS) entry which is preliminary data.</text>
</comment>
<evidence type="ECO:0000256" key="1">
    <source>
        <dbReference type="SAM" id="MobiDB-lite"/>
    </source>
</evidence>
<dbReference type="EMBL" id="ASPP01007142">
    <property type="protein sequence ID" value="ETO27625.1"/>
    <property type="molecule type" value="Genomic_DNA"/>
</dbReference>
<proteinExistence type="predicted"/>
<keyword evidence="3" id="KW-1185">Reference proteome</keyword>
<reference evidence="2 3" key="1">
    <citation type="journal article" date="2013" name="Curr. Biol.">
        <title>The Genome of the Foraminiferan Reticulomyxa filosa.</title>
        <authorList>
            <person name="Glockner G."/>
            <person name="Hulsmann N."/>
            <person name="Schleicher M."/>
            <person name="Noegel A.A."/>
            <person name="Eichinger L."/>
            <person name="Gallinger C."/>
            <person name="Pawlowski J."/>
            <person name="Sierra R."/>
            <person name="Euteneuer U."/>
            <person name="Pillet L."/>
            <person name="Moustafa A."/>
            <person name="Platzer M."/>
            <person name="Groth M."/>
            <person name="Szafranski K."/>
            <person name="Schliwa M."/>
        </authorList>
    </citation>
    <scope>NUCLEOTIDE SEQUENCE [LARGE SCALE GENOMIC DNA]</scope>
</reference>
<gene>
    <name evidence="2" type="ORF">RFI_09512</name>
</gene>
<feature type="compositionally biased region" description="Basic and acidic residues" evidence="1">
    <location>
        <begin position="41"/>
        <end position="64"/>
    </location>
</feature>
<protein>
    <submittedName>
        <fullName evidence="2">Uncharacterized protein</fullName>
    </submittedName>
</protein>
<dbReference type="AlphaFoldDB" id="X6NMY2"/>
<dbReference type="Proteomes" id="UP000023152">
    <property type="component" value="Unassembled WGS sequence"/>
</dbReference>
<organism evidence="2 3">
    <name type="scientific">Reticulomyxa filosa</name>
    <dbReference type="NCBI Taxonomy" id="46433"/>
    <lineage>
        <taxon>Eukaryota</taxon>
        <taxon>Sar</taxon>
        <taxon>Rhizaria</taxon>
        <taxon>Retaria</taxon>
        <taxon>Foraminifera</taxon>
        <taxon>Monothalamids</taxon>
        <taxon>Reticulomyxidae</taxon>
        <taxon>Reticulomyxa</taxon>
    </lineage>
</organism>
<accession>X6NMY2</accession>
<evidence type="ECO:0000313" key="2">
    <source>
        <dbReference type="EMBL" id="ETO27625.1"/>
    </source>
</evidence>
<name>X6NMY2_RETFI</name>
<feature type="region of interest" description="Disordered" evidence="1">
    <location>
        <begin position="36"/>
        <end position="66"/>
    </location>
</feature>
<sequence length="160" mass="18279">MDQATAHNEIEIYGLEEAEPKYVKSENVILNHGWRQKMQNKSKEMNENKETKEEERGQGKDNPARHVLNTSAVAQDVIVEVEPKTTIENIYVITLIAISYWLGRVFVRYCYSFSSDYVPPSQREDIAHIAKLLRLQQQQQLAVAQSGASAPIDWLDDSDS</sequence>
<evidence type="ECO:0000313" key="3">
    <source>
        <dbReference type="Proteomes" id="UP000023152"/>
    </source>
</evidence>